<dbReference type="AlphaFoldDB" id="B8CJR4"/>
<dbReference type="PROSITE" id="PS50234">
    <property type="entry name" value="VWFA"/>
    <property type="match status" value="1"/>
</dbReference>
<dbReference type="PANTHER" id="PTHR22550:SF18">
    <property type="entry name" value="VWFA DOMAIN-CONTAINING PROTEIN"/>
    <property type="match status" value="1"/>
</dbReference>
<dbReference type="InterPro" id="IPR050768">
    <property type="entry name" value="UPF0353/GerABKA_families"/>
</dbReference>
<sequence>MSLEYPWMLLLLILPFIIFKVSPAYMQPAASIYLPFFSRIVAATGQAPTSGSQIKQRKRIQALALLLSWIVITLCIARPVLIGEPIVTQKAGRDMMIAVDLSQSMEQKDYLLPSEEPSQDGQLKAASNVSRLVALKSLLSSFSQQRDGDRLGLIVFGSGAYLQVPFTEDVRLWQTLLEQMDTQMAGPATAIGDAVGLSIRAFERSNTSQRILLLVTDGSDTSSRLDPVDAARVAAAEGIEIFTLGMGSVDTVGDDQVDFNTLNKIAKITNGRAFEGNSSTAIAEILAQIDKIAPAKYQQNSFLPKSDLYPWLLGPMLVIYICVWLSLTIAAAVRVRRRAYAD</sequence>
<feature type="transmembrane region" description="Helical" evidence="1">
    <location>
        <begin position="62"/>
        <end position="81"/>
    </location>
</feature>
<dbReference type="KEGG" id="swp:swp_1374"/>
<dbReference type="InterPro" id="IPR002035">
    <property type="entry name" value="VWF_A"/>
</dbReference>
<dbReference type="PANTHER" id="PTHR22550">
    <property type="entry name" value="SPORE GERMINATION PROTEIN"/>
    <property type="match status" value="1"/>
</dbReference>
<dbReference type="RefSeq" id="WP_020911539.1">
    <property type="nucleotide sequence ID" value="NC_011566.1"/>
</dbReference>
<evidence type="ECO:0000313" key="4">
    <source>
        <dbReference type="Proteomes" id="UP000000753"/>
    </source>
</evidence>
<dbReference type="eggNOG" id="COG2304">
    <property type="taxonomic scope" value="Bacteria"/>
</dbReference>
<keyword evidence="1" id="KW-1133">Transmembrane helix</keyword>
<evidence type="ECO:0000313" key="3">
    <source>
        <dbReference type="EMBL" id="ACJ28161.1"/>
    </source>
</evidence>
<keyword evidence="1" id="KW-0812">Transmembrane</keyword>
<dbReference type="Pfam" id="PF00092">
    <property type="entry name" value="VWA"/>
    <property type="match status" value="1"/>
</dbReference>
<accession>B8CJR4</accession>
<dbReference type="STRING" id="225849.swp_1374"/>
<reference evidence="3 4" key="1">
    <citation type="journal article" date="2008" name="PLoS ONE">
        <title>Environmental adaptation: genomic analysis of the piezotolerant and psychrotolerant deep-sea iron reducing bacterium Shewanella piezotolerans WP3.</title>
        <authorList>
            <person name="Wang F."/>
            <person name="Wang J."/>
            <person name="Jian H."/>
            <person name="Zhang B."/>
            <person name="Li S."/>
            <person name="Wang F."/>
            <person name="Zeng X."/>
            <person name="Gao L."/>
            <person name="Bartlett D.H."/>
            <person name="Yu J."/>
            <person name="Hu S."/>
            <person name="Xiao X."/>
        </authorList>
    </citation>
    <scope>NUCLEOTIDE SEQUENCE [LARGE SCALE GENOMIC DNA]</scope>
    <source>
        <strain evidence="4">WP3 / JCM 13877</strain>
    </source>
</reference>
<keyword evidence="4" id="KW-1185">Reference proteome</keyword>
<proteinExistence type="predicted"/>
<feature type="transmembrane region" description="Helical" evidence="1">
    <location>
        <begin position="6"/>
        <end position="26"/>
    </location>
</feature>
<dbReference type="Proteomes" id="UP000000753">
    <property type="component" value="Chromosome"/>
</dbReference>
<gene>
    <name evidence="3" type="ordered locus">swp_1374</name>
</gene>
<dbReference type="HOGENOM" id="CLU_024570_0_1_6"/>
<dbReference type="InterPro" id="IPR036465">
    <property type="entry name" value="vWFA_dom_sf"/>
</dbReference>
<feature type="transmembrane region" description="Helical" evidence="1">
    <location>
        <begin position="308"/>
        <end position="333"/>
    </location>
</feature>
<evidence type="ECO:0000256" key="1">
    <source>
        <dbReference type="SAM" id="Phobius"/>
    </source>
</evidence>
<protein>
    <submittedName>
        <fullName evidence="3">von Willebrand factor type A domain protein</fullName>
    </submittedName>
</protein>
<evidence type="ECO:0000259" key="2">
    <source>
        <dbReference type="PROSITE" id="PS50234"/>
    </source>
</evidence>
<feature type="domain" description="VWFA" evidence="2">
    <location>
        <begin position="94"/>
        <end position="289"/>
    </location>
</feature>
<dbReference type="SMART" id="SM00327">
    <property type="entry name" value="VWA"/>
    <property type="match status" value="1"/>
</dbReference>
<keyword evidence="1" id="KW-0472">Membrane</keyword>
<dbReference type="Gene3D" id="3.40.50.410">
    <property type="entry name" value="von Willebrand factor, type A domain"/>
    <property type="match status" value="1"/>
</dbReference>
<name>B8CJR4_SHEPW</name>
<dbReference type="EMBL" id="CP000472">
    <property type="protein sequence ID" value="ACJ28161.1"/>
    <property type="molecule type" value="Genomic_DNA"/>
</dbReference>
<dbReference type="SUPFAM" id="SSF53300">
    <property type="entry name" value="vWA-like"/>
    <property type="match status" value="1"/>
</dbReference>
<organism evidence="3 4">
    <name type="scientific">Shewanella piezotolerans (strain WP3 / JCM 13877)</name>
    <dbReference type="NCBI Taxonomy" id="225849"/>
    <lineage>
        <taxon>Bacteria</taxon>
        <taxon>Pseudomonadati</taxon>
        <taxon>Pseudomonadota</taxon>
        <taxon>Gammaproteobacteria</taxon>
        <taxon>Alteromonadales</taxon>
        <taxon>Shewanellaceae</taxon>
        <taxon>Shewanella</taxon>
    </lineage>
</organism>